<name>A0ACB6ZHR5_THEGA</name>
<protein>
    <submittedName>
        <fullName evidence="1">Kinase-like protein</fullName>
    </submittedName>
</protein>
<comment type="caution">
    <text evidence="1">The sequence shown here is derived from an EMBL/GenBank/DDBJ whole genome shotgun (WGS) entry which is preliminary data.</text>
</comment>
<dbReference type="Proteomes" id="UP000886501">
    <property type="component" value="Unassembled WGS sequence"/>
</dbReference>
<accession>A0ACB6ZHR5</accession>
<dbReference type="EMBL" id="MU118002">
    <property type="protein sequence ID" value="KAF9649102.1"/>
    <property type="molecule type" value="Genomic_DNA"/>
</dbReference>
<sequence>MNPWMSDGNILQYTQKNPSANRLMLLAEVCHGLSYLHGQDISHGCIAPGNILITQDGRVCLGDFGISGGFSDLSFTRFKLGTARYVAPERLDSLNSPPSKQSDVYSLAMTSFTVLTRVLPYGGVRDHHSLVVRIKSGERLPRPKNPDGTRWLQDSVWGMITTCWSEDPNRRWEVSAIRSLFSTLSLQEIQKVKSDIETGRRQRGKTLPRITSLVRSLLDSELKIERLVNEMDERLENRILSDRERVRLFNELCKTCSRHRVIPKSMHIPDFSKDTTQEEYAGGFGTVSQRMYEGHWVAVKVVDVYADDLDDIRSRFCREVVAWKYLRHPNILPLLGVTVSGTQLMMVSEWMENGNINEFVQKDRSTNRTALLVDVANGLKYMHNLLIVHGDLKGANILITKDRRACIADFYLTTITGVRTHPAVASFQASLFSNDTLASFTPGGSNQWMSPELIDPEQFRIPQSEGGRPTRQSDCYALGMVIYEVLCGHRPYIEIESDSMLVDAILNGDRPRKPEGAARLGFSNELWMTVERCWRGNRADRPRVEDILSCLNVATTFWYMRSSGS</sequence>
<gene>
    <name evidence="1" type="ORF">BDM02DRAFT_1953004</name>
</gene>
<reference evidence="1" key="1">
    <citation type="submission" date="2019-10" db="EMBL/GenBank/DDBJ databases">
        <authorList>
            <consortium name="DOE Joint Genome Institute"/>
            <person name="Kuo A."/>
            <person name="Miyauchi S."/>
            <person name="Kiss E."/>
            <person name="Drula E."/>
            <person name="Kohler A."/>
            <person name="Sanchez-Garcia M."/>
            <person name="Andreopoulos B."/>
            <person name="Barry K.W."/>
            <person name="Bonito G."/>
            <person name="Buee M."/>
            <person name="Carver A."/>
            <person name="Chen C."/>
            <person name="Cichocki N."/>
            <person name="Clum A."/>
            <person name="Culley D."/>
            <person name="Crous P.W."/>
            <person name="Fauchery L."/>
            <person name="Girlanda M."/>
            <person name="Hayes R."/>
            <person name="Keri Z."/>
            <person name="Labutti K."/>
            <person name="Lipzen A."/>
            <person name="Lombard V."/>
            <person name="Magnuson J."/>
            <person name="Maillard F."/>
            <person name="Morin E."/>
            <person name="Murat C."/>
            <person name="Nolan M."/>
            <person name="Ohm R."/>
            <person name="Pangilinan J."/>
            <person name="Pereira M."/>
            <person name="Perotto S."/>
            <person name="Peter M."/>
            <person name="Riley R."/>
            <person name="Sitrit Y."/>
            <person name="Stielow B."/>
            <person name="Szollosi G."/>
            <person name="Zifcakova L."/>
            <person name="Stursova M."/>
            <person name="Spatafora J.W."/>
            <person name="Tedersoo L."/>
            <person name="Vaario L.-M."/>
            <person name="Yamada A."/>
            <person name="Yan M."/>
            <person name="Wang P."/>
            <person name="Xu J."/>
            <person name="Bruns T."/>
            <person name="Baldrian P."/>
            <person name="Vilgalys R."/>
            <person name="Henrissat B."/>
            <person name="Grigoriev I.V."/>
            <person name="Hibbett D."/>
            <person name="Nagy L.G."/>
            <person name="Martin F.M."/>
        </authorList>
    </citation>
    <scope>NUCLEOTIDE SEQUENCE</scope>
    <source>
        <strain evidence="1">P2</strain>
    </source>
</reference>
<evidence type="ECO:0000313" key="2">
    <source>
        <dbReference type="Proteomes" id="UP000886501"/>
    </source>
</evidence>
<organism evidence="1 2">
    <name type="scientific">Thelephora ganbajun</name>
    <name type="common">Ganba fungus</name>
    <dbReference type="NCBI Taxonomy" id="370292"/>
    <lineage>
        <taxon>Eukaryota</taxon>
        <taxon>Fungi</taxon>
        <taxon>Dikarya</taxon>
        <taxon>Basidiomycota</taxon>
        <taxon>Agaricomycotina</taxon>
        <taxon>Agaricomycetes</taxon>
        <taxon>Thelephorales</taxon>
        <taxon>Thelephoraceae</taxon>
        <taxon>Thelephora</taxon>
    </lineage>
</organism>
<keyword evidence="2" id="KW-1185">Reference proteome</keyword>
<evidence type="ECO:0000313" key="1">
    <source>
        <dbReference type="EMBL" id="KAF9649102.1"/>
    </source>
</evidence>
<proteinExistence type="predicted"/>
<reference evidence="1" key="2">
    <citation type="journal article" date="2020" name="Nat. Commun.">
        <title>Large-scale genome sequencing of mycorrhizal fungi provides insights into the early evolution of symbiotic traits.</title>
        <authorList>
            <person name="Miyauchi S."/>
            <person name="Kiss E."/>
            <person name="Kuo A."/>
            <person name="Drula E."/>
            <person name="Kohler A."/>
            <person name="Sanchez-Garcia M."/>
            <person name="Morin E."/>
            <person name="Andreopoulos B."/>
            <person name="Barry K.W."/>
            <person name="Bonito G."/>
            <person name="Buee M."/>
            <person name="Carver A."/>
            <person name="Chen C."/>
            <person name="Cichocki N."/>
            <person name="Clum A."/>
            <person name="Culley D."/>
            <person name="Crous P.W."/>
            <person name="Fauchery L."/>
            <person name="Girlanda M."/>
            <person name="Hayes R.D."/>
            <person name="Keri Z."/>
            <person name="LaButti K."/>
            <person name="Lipzen A."/>
            <person name="Lombard V."/>
            <person name="Magnuson J."/>
            <person name="Maillard F."/>
            <person name="Murat C."/>
            <person name="Nolan M."/>
            <person name="Ohm R.A."/>
            <person name="Pangilinan J."/>
            <person name="Pereira M.F."/>
            <person name="Perotto S."/>
            <person name="Peter M."/>
            <person name="Pfister S."/>
            <person name="Riley R."/>
            <person name="Sitrit Y."/>
            <person name="Stielow J.B."/>
            <person name="Szollosi G."/>
            <person name="Zifcakova L."/>
            <person name="Stursova M."/>
            <person name="Spatafora J.W."/>
            <person name="Tedersoo L."/>
            <person name="Vaario L.M."/>
            <person name="Yamada A."/>
            <person name="Yan M."/>
            <person name="Wang P."/>
            <person name="Xu J."/>
            <person name="Bruns T."/>
            <person name="Baldrian P."/>
            <person name="Vilgalys R."/>
            <person name="Dunand C."/>
            <person name="Henrissat B."/>
            <person name="Grigoriev I.V."/>
            <person name="Hibbett D."/>
            <person name="Nagy L.G."/>
            <person name="Martin F.M."/>
        </authorList>
    </citation>
    <scope>NUCLEOTIDE SEQUENCE</scope>
    <source>
        <strain evidence="1">P2</strain>
    </source>
</reference>